<keyword evidence="3" id="KW-1185">Reference proteome</keyword>
<reference evidence="3" key="1">
    <citation type="journal article" date="2013" name="Proc. Natl. Acad. Sci. U.S.A.">
        <title>Genome structure and metabolic features in the red seaweed Chondrus crispus shed light on evolution of the Archaeplastida.</title>
        <authorList>
            <person name="Collen J."/>
            <person name="Porcel B."/>
            <person name="Carre W."/>
            <person name="Ball S.G."/>
            <person name="Chaparro C."/>
            <person name="Tonon T."/>
            <person name="Barbeyron T."/>
            <person name="Michel G."/>
            <person name="Noel B."/>
            <person name="Valentin K."/>
            <person name="Elias M."/>
            <person name="Artiguenave F."/>
            <person name="Arun A."/>
            <person name="Aury J.M."/>
            <person name="Barbosa-Neto J.F."/>
            <person name="Bothwell J.H."/>
            <person name="Bouget F.Y."/>
            <person name="Brillet L."/>
            <person name="Cabello-Hurtado F."/>
            <person name="Capella-Gutierrez S."/>
            <person name="Charrier B."/>
            <person name="Cladiere L."/>
            <person name="Cock J.M."/>
            <person name="Coelho S.M."/>
            <person name="Colleoni C."/>
            <person name="Czjzek M."/>
            <person name="Da Silva C."/>
            <person name="Delage L."/>
            <person name="Denoeud F."/>
            <person name="Deschamps P."/>
            <person name="Dittami S.M."/>
            <person name="Gabaldon T."/>
            <person name="Gachon C.M."/>
            <person name="Groisillier A."/>
            <person name="Herve C."/>
            <person name="Jabbari K."/>
            <person name="Katinka M."/>
            <person name="Kloareg B."/>
            <person name="Kowalczyk N."/>
            <person name="Labadie K."/>
            <person name="Leblanc C."/>
            <person name="Lopez P.J."/>
            <person name="McLachlan D.H."/>
            <person name="Meslet-Cladiere L."/>
            <person name="Moustafa A."/>
            <person name="Nehr Z."/>
            <person name="Nyvall Collen P."/>
            <person name="Panaud O."/>
            <person name="Partensky F."/>
            <person name="Poulain J."/>
            <person name="Rensing S.A."/>
            <person name="Rousvoal S."/>
            <person name="Samson G."/>
            <person name="Symeonidi A."/>
            <person name="Weissenbach J."/>
            <person name="Zambounis A."/>
            <person name="Wincker P."/>
            <person name="Boyen C."/>
        </authorList>
    </citation>
    <scope>NUCLEOTIDE SEQUENCE [LARGE SCALE GENOMIC DNA]</scope>
    <source>
        <strain evidence="3">cv. Stackhouse</strain>
    </source>
</reference>
<dbReference type="Gene3D" id="2.40.50.140">
    <property type="entry name" value="Nucleic acid-binding proteins"/>
    <property type="match status" value="1"/>
</dbReference>
<dbReference type="KEGG" id="ccp:CHC_T00005240001"/>
<dbReference type="RefSeq" id="XP_005716879.1">
    <property type="nucleotide sequence ID" value="XM_005716822.1"/>
</dbReference>
<dbReference type="AlphaFoldDB" id="R7QI28"/>
<protein>
    <recommendedName>
        <fullName evidence="1">Single-stranded DNA binding protein Ssb-like OB fold domain-containing protein</fullName>
    </recommendedName>
</protein>
<feature type="domain" description="Single-stranded DNA binding protein Ssb-like OB fold" evidence="1">
    <location>
        <begin position="17"/>
        <end position="66"/>
    </location>
</feature>
<gene>
    <name evidence="2" type="ORF">CHC_T00005240001</name>
</gene>
<dbReference type="Proteomes" id="UP000012073">
    <property type="component" value="Unassembled WGS sequence"/>
</dbReference>
<organism evidence="2 3">
    <name type="scientific">Chondrus crispus</name>
    <name type="common">Carrageen Irish moss</name>
    <name type="synonym">Polymorpha crispa</name>
    <dbReference type="NCBI Taxonomy" id="2769"/>
    <lineage>
        <taxon>Eukaryota</taxon>
        <taxon>Rhodophyta</taxon>
        <taxon>Florideophyceae</taxon>
        <taxon>Rhodymeniophycidae</taxon>
        <taxon>Gigartinales</taxon>
        <taxon>Gigartinaceae</taxon>
        <taxon>Chondrus</taxon>
    </lineage>
</organism>
<dbReference type="PhylomeDB" id="R7QI28"/>
<evidence type="ECO:0000259" key="1">
    <source>
        <dbReference type="Pfam" id="PF21473"/>
    </source>
</evidence>
<dbReference type="Pfam" id="PF21473">
    <property type="entry name" value="OB_Ssb-like"/>
    <property type="match status" value="1"/>
</dbReference>
<evidence type="ECO:0000313" key="2">
    <source>
        <dbReference type="EMBL" id="CDF37060.1"/>
    </source>
</evidence>
<name>R7QI28_CHOCR</name>
<evidence type="ECO:0000313" key="3">
    <source>
        <dbReference type="Proteomes" id="UP000012073"/>
    </source>
</evidence>
<dbReference type="InterPro" id="IPR012340">
    <property type="entry name" value="NA-bd_OB-fold"/>
</dbReference>
<dbReference type="SUPFAM" id="SSF50249">
    <property type="entry name" value="Nucleic acid-binding proteins"/>
    <property type="match status" value="1"/>
</dbReference>
<dbReference type="EMBL" id="HG001812">
    <property type="protein sequence ID" value="CDF37060.1"/>
    <property type="molecule type" value="Genomic_DNA"/>
</dbReference>
<sequence>MASLNRNKPKYVKLDRLAPRTHDHCVIVKVLEKQSLNKKESATVEGRREQVLVGDETGCMYMRAHNGE</sequence>
<dbReference type="OrthoDB" id="2274046at2759"/>
<proteinExistence type="predicted"/>
<dbReference type="Gramene" id="CDF37060">
    <property type="protein sequence ID" value="CDF37060"/>
    <property type="gene ID" value="CHC_T00005240001"/>
</dbReference>
<dbReference type="InterPro" id="IPR048970">
    <property type="entry name" value="OB_Ssb-like"/>
</dbReference>
<accession>R7QI28</accession>
<dbReference type="GeneID" id="17324590"/>